<dbReference type="Proteomes" id="UP000800041">
    <property type="component" value="Unassembled WGS sequence"/>
</dbReference>
<dbReference type="AlphaFoldDB" id="A0A6G1HEF3"/>
<accession>A0A6G1HEF3</accession>
<dbReference type="EMBL" id="ML977139">
    <property type="protein sequence ID" value="KAF1991399.1"/>
    <property type="molecule type" value="Genomic_DNA"/>
</dbReference>
<gene>
    <name evidence="1" type="ORF">K402DRAFT_416711</name>
</gene>
<evidence type="ECO:0000313" key="2">
    <source>
        <dbReference type="Proteomes" id="UP000800041"/>
    </source>
</evidence>
<reference evidence="1" key="1">
    <citation type="journal article" date="2020" name="Stud. Mycol.">
        <title>101 Dothideomycetes genomes: a test case for predicting lifestyles and emergence of pathogens.</title>
        <authorList>
            <person name="Haridas S."/>
            <person name="Albert R."/>
            <person name="Binder M."/>
            <person name="Bloem J."/>
            <person name="Labutti K."/>
            <person name="Salamov A."/>
            <person name="Andreopoulos B."/>
            <person name="Baker S."/>
            <person name="Barry K."/>
            <person name="Bills G."/>
            <person name="Bluhm B."/>
            <person name="Cannon C."/>
            <person name="Castanera R."/>
            <person name="Culley D."/>
            <person name="Daum C."/>
            <person name="Ezra D."/>
            <person name="Gonzalez J."/>
            <person name="Henrissat B."/>
            <person name="Kuo A."/>
            <person name="Liang C."/>
            <person name="Lipzen A."/>
            <person name="Lutzoni F."/>
            <person name="Magnuson J."/>
            <person name="Mondo S."/>
            <person name="Nolan M."/>
            <person name="Ohm R."/>
            <person name="Pangilinan J."/>
            <person name="Park H.-J."/>
            <person name="Ramirez L."/>
            <person name="Alfaro M."/>
            <person name="Sun H."/>
            <person name="Tritt A."/>
            <person name="Yoshinaga Y."/>
            <person name="Zwiers L.-H."/>
            <person name="Turgeon B."/>
            <person name="Goodwin S."/>
            <person name="Spatafora J."/>
            <person name="Crous P."/>
            <person name="Grigoriev I."/>
        </authorList>
    </citation>
    <scope>NUCLEOTIDE SEQUENCE</scope>
    <source>
        <strain evidence="1">CBS 113979</strain>
    </source>
</reference>
<keyword evidence="2" id="KW-1185">Reference proteome</keyword>
<proteinExistence type="predicted"/>
<organism evidence="1 2">
    <name type="scientific">Aulographum hederae CBS 113979</name>
    <dbReference type="NCBI Taxonomy" id="1176131"/>
    <lineage>
        <taxon>Eukaryota</taxon>
        <taxon>Fungi</taxon>
        <taxon>Dikarya</taxon>
        <taxon>Ascomycota</taxon>
        <taxon>Pezizomycotina</taxon>
        <taxon>Dothideomycetes</taxon>
        <taxon>Pleosporomycetidae</taxon>
        <taxon>Aulographales</taxon>
        <taxon>Aulographaceae</taxon>
    </lineage>
</organism>
<sequence>MKEELFQSQKEQLAQMKEELNQSQRQQCALMKAEVIQSQEERMSEKFTATLLDSAKPRWEECILGRTEELAQRQEREFTRIEGQFAEMKNDFALIKEEFAQKVTDLTMMVVEELAKSETQEPTPRAK</sequence>
<protein>
    <submittedName>
        <fullName evidence="1">Uncharacterized protein</fullName>
    </submittedName>
</protein>
<name>A0A6G1HEF3_9PEZI</name>
<evidence type="ECO:0000313" key="1">
    <source>
        <dbReference type="EMBL" id="KAF1991399.1"/>
    </source>
</evidence>